<accession>A0ACB7X520</accession>
<dbReference type="EMBL" id="CM037152">
    <property type="protein sequence ID" value="KAH7835803.1"/>
    <property type="molecule type" value="Genomic_DNA"/>
</dbReference>
<proteinExistence type="predicted"/>
<organism evidence="1 2">
    <name type="scientific">Vaccinium darrowii</name>
    <dbReference type="NCBI Taxonomy" id="229202"/>
    <lineage>
        <taxon>Eukaryota</taxon>
        <taxon>Viridiplantae</taxon>
        <taxon>Streptophyta</taxon>
        <taxon>Embryophyta</taxon>
        <taxon>Tracheophyta</taxon>
        <taxon>Spermatophyta</taxon>
        <taxon>Magnoliopsida</taxon>
        <taxon>eudicotyledons</taxon>
        <taxon>Gunneridae</taxon>
        <taxon>Pentapetalae</taxon>
        <taxon>asterids</taxon>
        <taxon>Ericales</taxon>
        <taxon>Ericaceae</taxon>
        <taxon>Vaccinioideae</taxon>
        <taxon>Vaccinieae</taxon>
        <taxon>Vaccinium</taxon>
    </lineage>
</organism>
<sequence length="80" mass="9057">MARAEEIQASLAPELPSFWKLLMRSHVSQGFRLGLPSEFCKLHLPRLDAAVDLEDESGEKYITKYVADRTNRQSSSSPYS</sequence>
<evidence type="ECO:0000313" key="1">
    <source>
        <dbReference type="EMBL" id="KAH7835803.1"/>
    </source>
</evidence>
<evidence type="ECO:0000313" key="2">
    <source>
        <dbReference type="Proteomes" id="UP000828048"/>
    </source>
</evidence>
<keyword evidence="2" id="KW-1185">Reference proteome</keyword>
<reference evidence="1 2" key="1">
    <citation type="journal article" date="2021" name="Hortic Res">
        <title>High-quality reference genome and annotation aids understanding of berry development for evergreen blueberry (Vaccinium darrowii).</title>
        <authorList>
            <person name="Yu J."/>
            <person name="Hulse-Kemp A.M."/>
            <person name="Babiker E."/>
            <person name="Staton M."/>
        </authorList>
    </citation>
    <scope>NUCLEOTIDE SEQUENCE [LARGE SCALE GENOMIC DNA]</scope>
    <source>
        <strain evidence="2">cv. NJ 8807/NJ 8810</strain>
        <tissue evidence="1">Young leaf</tissue>
    </source>
</reference>
<gene>
    <name evidence="1" type="ORF">Vadar_029977</name>
</gene>
<protein>
    <submittedName>
        <fullName evidence="1">Uncharacterized protein</fullName>
    </submittedName>
</protein>
<comment type="caution">
    <text evidence="1">The sequence shown here is derived from an EMBL/GenBank/DDBJ whole genome shotgun (WGS) entry which is preliminary data.</text>
</comment>
<dbReference type="Proteomes" id="UP000828048">
    <property type="component" value="Chromosome 2"/>
</dbReference>
<name>A0ACB7X520_9ERIC</name>